<dbReference type="InterPro" id="IPR022385">
    <property type="entry name" value="Rhs_assc_core"/>
</dbReference>
<dbReference type="PANTHER" id="PTHR32305">
    <property type="match status" value="1"/>
</dbReference>
<dbReference type="PANTHER" id="PTHR32305:SF15">
    <property type="entry name" value="PROTEIN RHSA-RELATED"/>
    <property type="match status" value="1"/>
</dbReference>
<organism evidence="1 2">
    <name type="scientific">Chryseobacterium gambrini</name>
    <dbReference type="NCBI Taxonomy" id="373672"/>
    <lineage>
        <taxon>Bacteria</taxon>
        <taxon>Pseudomonadati</taxon>
        <taxon>Bacteroidota</taxon>
        <taxon>Flavobacteriia</taxon>
        <taxon>Flavobacteriales</taxon>
        <taxon>Weeksellaceae</taxon>
        <taxon>Chryseobacterium group</taxon>
        <taxon>Chryseobacterium</taxon>
    </lineage>
</organism>
<accession>A0ABM8K3F1</accession>
<reference evidence="1 2" key="1">
    <citation type="journal article" date="2020" name="Microbes Environ.">
        <title>Synthetic bacterial community of duckweed: a simple and stable system to study plant-microbe interactions.</title>
        <authorList>
            <person name="Ishizawa H."/>
            <person name="Tada M."/>
            <person name="Kuroda M."/>
            <person name="Inoue D."/>
            <person name="Futamata H."/>
            <person name="Ike M."/>
        </authorList>
    </citation>
    <scope>NUCLEOTIDE SEQUENCE [LARGE SCALE GENOMIC DNA]</scope>
    <source>
        <strain evidence="1 2">DW100</strain>
    </source>
</reference>
<evidence type="ECO:0008006" key="3">
    <source>
        <dbReference type="Google" id="ProtNLM"/>
    </source>
</evidence>
<sequence length="199" mass="22318">MSIIFYVNKFCGNNQYIYQYKDHLGNTRVSFGKNSAGALEIVDANDYYPFGMNHLKSGNSFFGSSSYKNYKYNGKELQESGMYDYGARFYMADIGRWGVVDPLAEKMRRHSPYNYAFNNPIMFIDPDGMAPDDIITTVLKSTVTKGADGKSEFIQRDVNIKMTLTIVNLSGSDLSKTMFNKNSGTVSISEFEGTGISAF</sequence>
<dbReference type="RefSeq" id="WP_338614355.1">
    <property type="nucleotide sequence ID" value="NZ_AP029022.1"/>
</dbReference>
<protein>
    <recommendedName>
        <fullName evidence="3">RHS repeat-associated core domain-containing protein</fullName>
    </recommendedName>
</protein>
<dbReference type="NCBIfam" id="TIGR03696">
    <property type="entry name" value="Rhs_assc_core"/>
    <property type="match status" value="1"/>
</dbReference>
<proteinExistence type="predicted"/>
<evidence type="ECO:0000313" key="1">
    <source>
        <dbReference type="EMBL" id="BEV03446.1"/>
    </source>
</evidence>
<name>A0ABM8K3F1_9FLAO</name>
<keyword evidence="2" id="KW-1185">Reference proteome</keyword>
<dbReference type="EMBL" id="AP029022">
    <property type="protein sequence ID" value="BEV03446.1"/>
    <property type="molecule type" value="Genomic_DNA"/>
</dbReference>
<dbReference type="Proteomes" id="UP001380186">
    <property type="component" value="Chromosome"/>
</dbReference>
<evidence type="ECO:0000313" key="2">
    <source>
        <dbReference type="Proteomes" id="UP001380186"/>
    </source>
</evidence>
<dbReference type="Gene3D" id="2.180.10.10">
    <property type="entry name" value="RHS repeat-associated core"/>
    <property type="match status" value="1"/>
</dbReference>
<gene>
    <name evidence="1" type="ORF">CRDW_08200</name>
</gene>
<dbReference type="InterPro" id="IPR050708">
    <property type="entry name" value="T6SS_VgrG/RHS"/>
</dbReference>